<dbReference type="InterPro" id="IPR035500">
    <property type="entry name" value="NHR-like_dom_sf"/>
</dbReference>
<accession>A0A8J1YBP9</accession>
<evidence type="ECO:0000256" key="1">
    <source>
        <dbReference type="ARBA" id="ARBA00004123"/>
    </source>
</evidence>
<evidence type="ECO:0000256" key="3">
    <source>
        <dbReference type="ARBA" id="ARBA00022723"/>
    </source>
</evidence>
<feature type="compositionally biased region" description="Low complexity" evidence="11">
    <location>
        <begin position="712"/>
        <end position="722"/>
    </location>
</feature>
<comment type="subcellular location">
    <subcellularLocation>
        <location evidence="1">Nucleus</location>
    </subcellularLocation>
</comment>
<proteinExistence type="inferred from homology"/>
<dbReference type="AlphaFoldDB" id="A0A8J1YBP9"/>
<evidence type="ECO:0000256" key="4">
    <source>
        <dbReference type="ARBA" id="ARBA00022771"/>
    </source>
</evidence>
<feature type="region of interest" description="Disordered" evidence="11">
    <location>
        <begin position="674"/>
        <end position="757"/>
    </location>
</feature>
<dbReference type="Proteomes" id="UP000749559">
    <property type="component" value="Unassembled WGS sequence"/>
</dbReference>
<name>A0A8J1YBP9_OWEFU</name>
<dbReference type="InterPro" id="IPR001628">
    <property type="entry name" value="Znf_hrmn_rcpt"/>
</dbReference>
<dbReference type="SUPFAM" id="SSF57716">
    <property type="entry name" value="Glucocorticoid receptor-like (DNA-binding domain)"/>
    <property type="match status" value="1"/>
</dbReference>
<dbReference type="InterPro" id="IPR001723">
    <property type="entry name" value="Nuclear_hrmn_rcpt"/>
</dbReference>
<dbReference type="EMBL" id="CAIIXF020000006">
    <property type="protein sequence ID" value="CAH1787637.1"/>
    <property type="molecule type" value="Genomic_DNA"/>
</dbReference>
<dbReference type="GO" id="GO:0009888">
    <property type="term" value="P:tissue development"/>
    <property type="evidence" value="ECO:0007669"/>
    <property type="project" value="TreeGrafter"/>
</dbReference>
<feature type="region of interest" description="Disordered" evidence="11">
    <location>
        <begin position="226"/>
        <end position="309"/>
    </location>
</feature>
<evidence type="ECO:0000256" key="2">
    <source>
        <dbReference type="ARBA" id="ARBA00007536"/>
    </source>
</evidence>
<dbReference type="PRINTS" id="PR00398">
    <property type="entry name" value="STRDHORMONER"/>
</dbReference>
<sequence>MEDTLVEKPLSNPIDHGLARETEPPTGSIKSLFKQAPVDMNLPGGFEFQNTQLHNMDQNIQEPQSFPSSTGQSIQGRLNAPCFDVQSRSIQERPPPERNILQEAQHALQEAMIQGAVKNVQKTLDTLRYDGRKSRDSTSPKSEHGVVQNVLKTLDTLQRFETQGRTIQDRSFPQPKNSETGQSLNQRCFETQSGSASDLPSPQLSNSQTIQDLNLQRYAPHGRHIHELQSPKTNNSENSQGVPLQRYGQNMQDLPSPQSSTSDNVSNLQRFTQQGSRSIQDLPSPQSNSKEDGRSISSHHFEGSKLTELSSKDVERLASQHYDVSSGPSLHQQPNNRDDTIQQRQNHAQRFEMQNVRALPVSQHTDMISMQNRINSQQFDSDNVQELRRVQRNELHDIQERLNSQRSPGFDGCDIQKEQNLDDSLGPPAPDVHEIIHDGGDKIRDDTATEQDSPVSRSSHHGSLCDLNLVANENTEEGDDHESQRRDEASSSMGDYQFQQDVKMGIEELCPVCGDKVSGYHYGLQTCESCKGFFKRTVQNKKVYSCVDNRTCMIDKTQRKRCPYCRFQKCLSVGMKLEAVRADRMRGGRNKFGPMYKRDRALKQQAMRQRQQLLAQCQMSLANGMSPPPGFDPQRDIKPDPQLLMAMAQGAVPPGFNPNMFPQSSMAHFMPTQDNHITSNNNHTNHSQTFGGGMMPPRSIGGGAGQGGDSHSNSPLSNNISGGPPPGGPHNQQLPHAPQQQYPGNMLPRLPSPSLPHQQQQLLMDLPGTAAPVVPQLIKDLLASEPSQEDIKEKHSSFMNALISQRGETNPMHTICKLIDHSLFMLVEWARSATFFKELKVEDQMKILQNCWSEVLILDFVHRQLGSGSFDEITLANGTKIGISLLQKFGLGDIKDRLTDMVKKLQELKLDYNEYVCLKFLILLNPDIMGLQDRGYIEQCQEKINTALLNYCSCFYPHIKDKFGQMLLRLPEIRLVSIRGEEVLYYKHMNGELPEQTLLMEMLHAKRK</sequence>
<dbReference type="Gene3D" id="3.30.50.10">
    <property type="entry name" value="Erythroid Transcription Factor GATA-1, subunit A"/>
    <property type="match status" value="1"/>
</dbReference>
<feature type="compositionally biased region" description="Basic and acidic residues" evidence="11">
    <location>
        <begin position="289"/>
        <end position="309"/>
    </location>
</feature>
<keyword evidence="3" id="KW-0479">Metal-binding</keyword>
<dbReference type="GO" id="GO:0004879">
    <property type="term" value="F:nuclear receptor activity"/>
    <property type="evidence" value="ECO:0007669"/>
    <property type="project" value="InterPro"/>
</dbReference>
<feature type="region of interest" description="Disordered" evidence="11">
    <location>
        <begin position="402"/>
        <end position="494"/>
    </location>
</feature>
<feature type="compositionally biased region" description="Basic and acidic residues" evidence="11">
    <location>
        <begin position="431"/>
        <end position="447"/>
    </location>
</feature>
<keyword evidence="7" id="KW-0238">DNA-binding</keyword>
<dbReference type="GO" id="GO:0009755">
    <property type="term" value="P:hormone-mediated signaling pathway"/>
    <property type="evidence" value="ECO:0007669"/>
    <property type="project" value="TreeGrafter"/>
</dbReference>
<dbReference type="Pfam" id="PF00105">
    <property type="entry name" value="zf-C4"/>
    <property type="match status" value="1"/>
</dbReference>
<organism evidence="12 13">
    <name type="scientific">Owenia fusiformis</name>
    <name type="common">Polychaete worm</name>
    <dbReference type="NCBI Taxonomy" id="6347"/>
    <lineage>
        <taxon>Eukaryota</taxon>
        <taxon>Metazoa</taxon>
        <taxon>Spiralia</taxon>
        <taxon>Lophotrochozoa</taxon>
        <taxon>Annelida</taxon>
        <taxon>Polychaeta</taxon>
        <taxon>Sedentaria</taxon>
        <taxon>Canalipalpata</taxon>
        <taxon>Sabellida</taxon>
        <taxon>Oweniida</taxon>
        <taxon>Oweniidae</taxon>
        <taxon>Owenia</taxon>
    </lineage>
</organism>
<gene>
    <name evidence="12" type="ORF">OFUS_LOCUS13289</name>
</gene>
<dbReference type="FunFam" id="1.10.565.10:FF:000011">
    <property type="entry name" value="Nuclear receptor subfamily 5, group A, member 2"/>
    <property type="match status" value="1"/>
</dbReference>
<dbReference type="InterPro" id="IPR016355">
    <property type="entry name" value="NR5-like"/>
</dbReference>
<dbReference type="Gene3D" id="1.10.565.10">
    <property type="entry name" value="Retinoid X Receptor"/>
    <property type="match status" value="1"/>
</dbReference>
<evidence type="ECO:0000313" key="12">
    <source>
        <dbReference type="EMBL" id="CAH1787637.1"/>
    </source>
</evidence>
<comment type="similarity">
    <text evidence="2">Belongs to the nuclear hormone receptor family. NR5 subfamily.</text>
</comment>
<keyword evidence="5" id="KW-0862">Zinc</keyword>
<dbReference type="GO" id="GO:0000978">
    <property type="term" value="F:RNA polymerase II cis-regulatory region sequence-specific DNA binding"/>
    <property type="evidence" value="ECO:0007669"/>
    <property type="project" value="TreeGrafter"/>
</dbReference>
<dbReference type="PANTHER" id="PTHR24086">
    <property type="entry name" value="NUCLEAR RECEPTOR SUBFAMILY 5 GROUP A"/>
    <property type="match status" value="1"/>
</dbReference>
<dbReference type="InterPro" id="IPR013088">
    <property type="entry name" value="Znf_NHR/GATA"/>
</dbReference>
<keyword evidence="10" id="KW-0539">Nucleus</keyword>
<dbReference type="OrthoDB" id="5984981at2759"/>
<dbReference type="GO" id="GO:0008270">
    <property type="term" value="F:zinc ion binding"/>
    <property type="evidence" value="ECO:0007669"/>
    <property type="project" value="UniProtKB-KW"/>
</dbReference>
<dbReference type="PROSITE" id="PS51843">
    <property type="entry name" value="NR_LBD"/>
    <property type="match status" value="1"/>
</dbReference>
<dbReference type="CDD" id="cd07167">
    <property type="entry name" value="NR_DBD_Lrh-1_like"/>
    <property type="match status" value="1"/>
</dbReference>
<protein>
    <submittedName>
        <fullName evidence="12">Uncharacterized protein</fullName>
    </submittedName>
</protein>
<dbReference type="PROSITE" id="PS00031">
    <property type="entry name" value="NUCLEAR_REC_DBD_1"/>
    <property type="match status" value="1"/>
</dbReference>
<reference evidence="12" key="1">
    <citation type="submission" date="2022-03" db="EMBL/GenBank/DDBJ databases">
        <authorList>
            <person name="Martin C."/>
        </authorList>
    </citation>
    <scope>NUCLEOTIDE SEQUENCE</scope>
</reference>
<keyword evidence="6" id="KW-0805">Transcription regulation</keyword>
<feature type="region of interest" description="Disordered" evidence="11">
    <location>
        <begin position="164"/>
        <end position="183"/>
    </location>
</feature>
<keyword evidence="8" id="KW-0804">Transcription</keyword>
<evidence type="ECO:0000256" key="8">
    <source>
        <dbReference type="ARBA" id="ARBA00023163"/>
    </source>
</evidence>
<feature type="compositionally biased region" description="Polar residues" evidence="11">
    <location>
        <begin position="230"/>
        <end position="288"/>
    </location>
</feature>
<dbReference type="PROSITE" id="PS51030">
    <property type="entry name" value="NUCLEAR_REC_DBD_2"/>
    <property type="match status" value="1"/>
</dbReference>
<evidence type="ECO:0000313" key="13">
    <source>
        <dbReference type="Proteomes" id="UP000749559"/>
    </source>
</evidence>
<keyword evidence="4" id="KW-0863">Zinc-finger</keyword>
<evidence type="ECO:0000256" key="5">
    <source>
        <dbReference type="ARBA" id="ARBA00022833"/>
    </source>
</evidence>
<feature type="region of interest" description="Disordered" evidence="11">
    <location>
        <begin position="1"/>
        <end position="30"/>
    </location>
</feature>
<feature type="compositionally biased region" description="Low complexity" evidence="11">
    <location>
        <begin position="675"/>
        <end position="687"/>
    </location>
</feature>
<dbReference type="SMART" id="SM00430">
    <property type="entry name" value="HOLI"/>
    <property type="match status" value="1"/>
</dbReference>
<evidence type="ECO:0000256" key="7">
    <source>
        <dbReference type="ARBA" id="ARBA00023125"/>
    </source>
</evidence>
<dbReference type="GO" id="GO:0090575">
    <property type="term" value="C:RNA polymerase II transcription regulator complex"/>
    <property type="evidence" value="ECO:0007669"/>
    <property type="project" value="TreeGrafter"/>
</dbReference>
<comment type="caution">
    <text evidence="12">The sequence shown here is derived from an EMBL/GenBank/DDBJ whole genome shotgun (WGS) entry which is preliminary data.</text>
</comment>
<evidence type="ECO:0000256" key="6">
    <source>
        <dbReference type="ARBA" id="ARBA00023015"/>
    </source>
</evidence>
<evidence type="ECO:0000256" key="9">
    <source>
        <dbReference type="ARBA" id="ARBA00023170"/>
    </source>
</evidence>
<dbReference type="PRINTS" id="PR00047">
    <property type="entry name" value="STROIDFINGER"/>
</dbReference>
<dbReference type="Pfam" id="PF00104">
    <property type="entry name" value="Hormone_recep"/>
    <property type="match status" value="1"/>
</dbReference>
<dbReference type="InterPro" id="IPR000536">
    <property type="entry name" value="Nucl_hrmn_rcpt_lig-bd"/>
</dbReference>
<dbReference type="SMART" id="SM00399">
    <property type="entry name" value="ZnF_C4"/>
    <property type="match status" value="1"/>
</dbReference>
<evidence type="ECO:0000256" key="10">
    <source>
        <dbReference type="ARBA" id="ARBA00023242"/>
    </source>
</evidence>
<dbReference type="PANTHER" id="PTHR24086:SF15">
    <property type="entry name" value="NUCLEAR HORMONE RECEPTOR FTZ-F1"/>
    <property type="match status" value="1"/>
</dbReference>
<dbReference type="FunFam" id="3.30.50.10:FF:000006">
    <property type="entry name" value="Nuclear receptor subfamily 5 group A member"/>
    <property type="match status" value="1"/>
</dbReference>
<keyword evidence="13" id="KW-1185">Reference proteome</keyword>
<dbReference type="SUPFAM" id="SSF48508">
    <property type="entry name" value="Nuclear receptor ligand-binding domain"/>
    <property type="match status" value="1"/>
</dbReference>
<feature type="compositionally biased region" description="Gly residues" evidence="11">
    <location>
        <begin position="690"/>
        <end position="708"/>
    </location>
</feature>
<keyword evidence="9" id="KW-0675">Receptor</keyword>
<evidence type="ECO:0000256" key="11">
    <source>
        <dbReference type="SAM" id="MobiDB-lite"/>
    </source>
</evidence>